<reference evidence="4 5" key="1">
    <citation type="journal article" date="2023" name="Elife">
        <title>Identification of key yeast species and microbe-microbe interactions impacting larval growth of Drosophila in the wild.</title>
        <authorList>
            <person name="Mure A."/>
            <person name="Sugiura Y."/>
            <person name="Maeda R."/>
            <person name="Honda K."/>
            <person name="Sakurai N."/>
            <person name="Takahashi Y."/>
            <person name="Watada M."/>
            <person name="Katoh T."/>
            <person name="Gotoh A."/>
            <person name="Gotoh Y."/>
            <person name="Taniguchi I."/>
            <person name="Nakamura K."/>
            <person name="Hayashi T."/>
            <person name="Katayama T."/>
            <person name="Uemura T."/>
            <person name="Hattori Y."/>
        </authorList>
    </citation>
    <scope>NUCLEOTIDE SEQUENCE [LARGE SCALE GENOMIC DNA]</scope>
    <source>
        <strain evidence="4 5">SC-9</strain>
    </source>
</reference>
<evidence type="ECO:0000313" key="5">
    <source>
        <dbReference type="Proteomes" id="UP001360560"/>
    </source>
</evidence>
<dbReference type="InterPro" id="IPR052775">
    <property type="entry name" value="IUN_hydrolase"/>
</dbReference>
<evidence type="ECO:0000313" key="4">
    <source>
        <dbReference type="EMBL" id="GMM38656.1"/>
    </source>
</evidence>
<dbReference type="EMBL" id="BTFZ01000020">
    <property type="protein sequence ID" value="GMM38656.1"/>
    <property type="molecule type" value="Genomic_DNA"/>
</dbReference>
<keyword evidence="5" id="KW-1185">Reference proteome</keyword>
<organism evidence="4 5">
    <name type="scientific">Saccharomycopsis crataegensis</name>
    <dbReference type="NCBI Taxonomy" id="43959"/>
    <lineage>
        <taxon>Eukaryota</taxon>
        <taxon>Fungi</taxon>
        <taxon>Dikarya</taxon>
        <taxon>Ascomycota</taxon>
        <taxon>Saccharomycotina</taxon>
        <taxon>Saccharomycetes</taxon>
        <taxon>Saccharomycopsidaceae</taxon>
        <taxon>Saccharomycopsis</taxon>
    </lineage>
</organism>
<dbReference type="RefSeq" id="XP_064855651.1">
    <property type="nucleotide sequence ID" value="XM_064999579.1"/>
</dbReference>
<comment type="caution">
    <text evidence="4">The sequence shown here is derived from an EMBL/GenBank/DDBJ whole genome shotgun (WGS) entry which is preliminary data.</text>
</comment>
<dbReference type="PANTHER" id="PTHR46190:SF1">
    <property type="entry name" value="SI:CH211-201H21.5"/>
    <property type="match status" value="1"/>
</dbReference>
<keyword evidence="2" id="KW-0732">Signal</keyword>
<sequence length="375" mass="41141">MVSFKSLLLAATSLVSIAQSRKVFIENDGLEALQLLIPLYGGVEVVGMSMSFGSYSAVDAVAAGYNVLKEYNMTSCIPLYLGAQQPLLQTNDTFQMHSQLFGAPVWEGGFSPDYEDSYTWDEVDYDQDTPGAIALIEAVKKYKDTDPVMIFAAGMMTTVAQALSIYPKLAEEAAGLYIMGGYIDTQYAQAVGTAIQVDINTDINLIQDPEGAQIALTAPWKELYIGGNVTNYLVPSQELYNRIIAKAGSLEAINNNTYFTALQDIVYTGNYAENNDQETLPFWDDVVSFFMTYPELITSSTNVSCAVDTSFYSPFYGNLRIWGADFAPTAGVKVGNGTLVNSIVDSQFYDTMIEVLFQDWTQYCHTGTYAPLAGY</sequence>
<name>A0AAV5QVW5_9ASCO</name>
<evidence type="ECO:0000259" key="3">
    <source>
        <dbReference type="Pfam" id="PF01156"/>
    </source>
</evidence>
<dbReference type="GeneID" id="90076644"/>
<comment type="similarity">
    <text evidence="1">Belongs to the IUNH family.</text>
</comment>
<evidence type="ECO:0000256" key="1">
    <source>
        <dbReference type="ARBA" id="ARBA00009176"/>
    </source>
</evidence>
<dbReference type="SUPFAM" id="SSF53590">
    <property type="entry name" value="Nucleoside hydrolase"/>
    <property type="match status" value="1"/>
</dbReference>
<dbReference type="Pfam" id="PF01156">
    <property type="entry name" value="IU_nuc_hydro"/>
    <property type="match status" value="1"/>
</dbReference>
<feature type="chain" id="PRO_5043730704" description="Inosine/uridine-preferring nucleoside hydrolase domain-containing protein" evidence="2">
    <location>
        <begin position="21"/>
        <end position="375"/>
    </location>
</feature>
<protein>
    <recommendedName>
        <fullName evidence="3">Inosine/uridine-preferring nucleoside hydrolase domain-containing protein</fullName>
    </recommendedName>
</protein>
<feature type="signal peptide" evidence="2">
    <location>
        <begin position="1"/>
        <end position="20"/>
    </location>
</feature>
<dbReference type="PANTHER" id="PTHR46190">
    <property type="entry name" value="SI:CH211-201H21.5-RELATED"/>
    <property type="match status" value="1"/>
</dbReference>
<feature type="domain" description="Inosine/uridine-preferring nucleoside hydrolase" evidence="3">
    <location>
        <begin position="32"/>
        <end position="309"/>
    </location>
</feature>
<evidence type="ECO:0000256" key="2">
    <source>
        <dbReference type="SAM" id="SignalP"/>
    </source>
</evidence>
<proteinExistence type="inferred from homology"/>
<dbReference type="Gene3D" id="3.90.245.10">
    <property type="entry name" value="Ribonucleoside hydrolase-like"/>
    <property type="match status" value="1"/>
</dbReference>
<accession>A0AAV5QVW5</accession>
<dbReference type="InterPro" id="IPR036452">
    <property type="entry name" value="Ribo_hydro-like"/>
</dbReference>
<gene>
    <name evidence="4" type="ORF">DASC09_059950</name>
</gene>
<dbReference type="Proteomes" id="UP001360560">
    <property type="component" value="Unassembled WGS sequence"/>
</dbReference>
<dbReference type="GO" id="GO:0016799">
    <property type="term" value="F:hydrolase activity, hydrolyzing N-glycosyl compounds"/>
    <property type="evidence" value="ECO:0007669"/>
    <property type="project" value="InterPro"/>
</dbReference>
<dbReference type="InterPro" id="IPR001910">
    <property type="entry name" value="Inosine/uridine_hydrolase_dom"/>
</dbReference>
<dbReference type="AlphaFoldDB" id="A0AAV5QVW5"/>